<dbReference type="RefSeq" id="WP_217160461.1">
    <property type="nucleotide sequence ID" value="NZ_VOMB01000024.1"/>
</dbReference>
<dbReference type="EMBL" id="VOMB01000024">
    <property type="protein sequence ID" value="MBU9766588.1"/>
    <property type="molecule type" value="Genomic_DNA"/>
</dbReference>
<protein>
    <recommendedName>
        <fullName evidence="3">DUF559 domain-containing protein</fullName>
    </recommendedName>
</protein>
<proteinExistence type="predicted"/>
<sequence>MTGQFPGAFSGRQPSPFLGREAVRAGLLTTHELETKYRAVYRNVYLDNEVALTPLLRARAAWLFAGPDAVLSGVSAAAVHGTKWLNADAPAEIVRANRHAPKGLRVHSYALAPEDVMQREGMRITTAARTAFDLGRLLPHEEAVPIIDALMNKTLLDPEDVWALRRANSGVRGVDRLRSALAVADGASQTPLETRTRLALRYIGIPGLETGIRFYDVCGMMCNRVPMGWPRWQLAIECDEEEDTPGYRERVHKQTAELEWFGWSVVWATKAMVSGRSELVPRVRQKLLAARRQAGSAR</sequence>
<dbReference type="Proteomes" id="UP000812982">
    <property type="component" value="Unassembled WGS sequence"/>
</dbReference>
<reference evidence="1 2" key="1">
    <citation type="journal article" date="2021" name="Sci. Rep.">
        <title>Phenotypic and genomic hallmarks of a novel, potentially pathogenic rapidly growing Mycobacterium species related to the Mycobacterium fortuitum complex.</title>
        <authorList>
            <person name="Gharbi R."/>
            <person name="Khanna V."/>
            <person name="Frigui W."/>
            <person name="Mhenni B."/>
            <person name="Brosch R."/>
            <person name="Mardassi H."/>
        </authorList>
    </citation>
    <scope>NUCLEOTIDE SEQUENCE [LARGE SCALE GENOMIC DNA]</scope>
    <source>
        <strain evidence="1 2">TNTM28</strain>
    </source>
</reference>
<evidence type="ECO:0008006" key="3">
    <source>
        <dbReference type="Google" id="ProtNLM"/>
    </source>
</evidence>
<comment type="caution">
    <text evidence="1">The sequence shown here is derived from an EMBL/GenBank/DDBJ whole genome shotgun (WGS) entry which is preliminary data.</text>
</comment>
<accession>A0ABS6KSN6</accession>
<evidence type="ECO:0000313" key="2">
    <source>
        <dbReference type="Proteomes" id="UP000812982"/>
    </source>
</evidence>
<evidence type="ECO:0000313" key="1">
    <source>
        <dbReference type="EMBL" id="MBU9766588.1"/>
    </source>
</evidence>
<organism evidence="1 2">
    <name type="scientific">[Mycobacterium] fortunisiensis</name>
    <dbReference type="NCBI Taxonomy" id="2600579"/>
    <lineage>
        <taxon>Bacteria</taxon>
        <taxon>Bacillati</taxon>
        <taxon>Actinomycetota</taxon>
        <taxon>Actinomycetes</taxon>
        <taxon>Mycobacteriales</taxon>
        <taxon>Mycobacteriaceae</taxon>
        <taxon>Mycolicibacterium</taxon>
    </lineage>
</organism>
<gene>
    <name evidence="1" type="ORF">FR943_22445</name>
</gene>
<name>A0ABS6KSN6_9MYCO</name>
<keyword evidence="2" id="KW-1185">Reference proteome</keyword>